<evidence type="ECO:0000313" key="1">
    <source>
        <dbReference type="EMBL" id="EYR62641.1"/>
    </source>
</evidence>
<comment type="caution">
    <text evidence="1">The sequence shown here is derived from an EMBL/GenBank/DDBJ whole genome shotgun (WGS) entry which is preliminary data.</text>
</comment>
<dbReference type="AlphaFoldDB" id="A0A021VNB1"/>
<reference evidence="1 2" key="1">
    <citation type="submission" date="2014-01" db="EMBL/GenBank/DDBJ databases">
        <title>Actinotalea ferrariae CF5-4.</title>
        <authorList>
            <person name="Chen F."/>
            <person name="Li Y."/>
            <person name="Wang G."/>
        </authorList>
    </citation>
    <scope>NUCLEOTIDE SEQUENCE [LARGE SCALE GENOMIC DNA]</scope>
    <source>
        <strain evidence="1 2">CF5-4</strain>
    </source>
</reference>
<dbReference type="EMBL" id="AXCW01000199">
    <property type="protein sequence ID" value="EYR62641.1"/>
    <property type="molecule type" value="Genomic_DNA"/>
</dbReference>
<keyword evidence="2" id="KW-1185">Reference proteome</keyword>
<proteinExistence type="predicted"/>
<protein>
    <submittedName>
        <fullName evidence="1">ATP-binding protein</fullName>
    </submittedName>
</protein>
<keyword evidence="1" id="KW-0067">ATP-binding</keyword>
<evidence type="ECO:0000313" key="2">
    <source>
        <dbReference type="Proteomes" id="UP000019753"/>
    </source>
</evidence>
<keyword evidence="1" id="KW-0547">Nucleotide-binding</keyword>
<name>A0A021VNB1_9CELL</name>
<organism evidence="1 2">
    <name type="scientific">Actinotalea ferrariae CF5-4</name>
    <dbReference type="NCBI Taxonomy" id="948458"/>
    <lineage>
        <taxon>Bacteria</taxon>
        <taxon>Bacillati</taxon>
        <taxon>Actinomycetota</taxon>
        <taxon>Actinomycetes</taxon>
        <taxon>Micrococcales</taxon>
        <taxon>Cellulomonadaceae</taxon>
        <taxon>Actinotalea</taxon>
    </lineage>
</organism>
<dbReference type="GO" id="GO:0005524">
    <property type="term" value="F:ATP binding"/>
    <property type="evidence" value="ECO:0007669"/>
    <property type="project" value="UniProtKB-KW"/>
</dbReference>
<feature type="non-terminal residue" evidence="1">
    <location>
        <position position="1"/>
    </location>
</feature>
<gene>
    <name evidence="1" type="ORF">N866_06720</name>
</gene>
<sequence length="583" mass="60887">RLVAAPPRHRSALRALGVEEVEPADLVEALAPLDPAEHRALLEAATGAGPAVLEALATLLVPLADGRHVRGVRGLTVLDGPVDDDVLNRLAAWGLRVVHPDAAHPLHDRLGAERLTVTDLLRHPVLRGHVLTGDDEDATAEVLLALLDRVVADGGAPHPEPWWGELLLPADDGAPAPARGLVLPGSEASRWFDPAVLPGVHADVVARWGRVLPLVGVRTALTGVDLPAEAYDPDTGLVEGSADDAPHEDLALVLDGLDGWPEYLEEVRPAVGPQRAVADLDAVVPEAWPAVLAALATAARPALLDPVRDEDGTPCPTYVAWWLRTRSRLGLDRPFRAGAAGPDAVTALLPDPPEAVAGLDPDVLHALGAVRAAADLDADAWAGLLGSLPLDAEVDLPVAVAVWRALAALALREPDVDLDVDRLPALTAGLTVRTVPAQDVVVVTLAEAQHPAARPAVVVPASAVTPLADALDVDVAADRLTLRVDGEGVPSAVPAAVRVAFPDAPAVWLEHEDLRVDGAPVDWWVERADPLPVVHAATTDGLADGLAEVVGRRHRDRIARLLVDPAALAAVLLDAAAEDLPES</sequence>
<accession>A0A021VNB1</accession>
<dbReference type="Proteomes" id="UP000019753">
    <property type="component" value="Unassembled WGS sequence"/>
</dbReference>